<keyword evidence="2" id="KW-1185">Reference proteome</keyword>
<feature type="non-terminal residue" evidence="1">
    <location>
        <position position="48"/>
    </location>
</feature>
<evidence type="ECO:0000313" key="1">
    <source>
        <dbReference type="EMBL" id="CAG8568639.1"/>
    </source>
</evidence>
<gene>
    <name evidence="1" type="ORF">DHETER_LOCUS5963</name>
</gene>
<accession>A0ACA9M5K2</accession>
<comment type="caution">
    <text evidence="1">The sequence shown here is derived from an EMBL/GenBank/DDBJ whole genome shotgun (WGS) entry which is preliminary data.</text>
</comment>
<reference evidence="1" key="1">
    <citation type="submission" date="2021-06" db="EMBL/GenBank/DDBJ databases">
        <authorList>
            <person name="Kallberg Y."/>
            <person name="Tangrot J."/>
            <person name="Rosling A."/>
        </authorList>
    </citation>
    <scope>NUCLEOTIDE SEQUENCE</scope>
    <source>
        <strain evidence="1">IL203A</strain>
    </source>
</reference>
<name>A0ACA9M5K2_9GLOM</name>
<dbReference type="EMBL" id="CAJVPU010007090">
    <property type="protein sequence ID" value="CAG8568639.1"/>
    <property type="molecule type" value="Genomic_DNA"/>
</dbReference>
<protein>
    <submittedName>
        <fullName evidence="1">5045_t:CDS:1</fullName>
    </submittedName>
</protein>
<feature type="non-terminal residue" evidence="1">
    <location>
        <position position="1"/>
    </location>
</feature>
<evidence type="ECO:0000313" key="2">
    <source>
        <dbReference type="Proteomes" id="UP000789702"/>
    </source>
</evidence>
<dbReference type="Proteomes" id="UP000789702">
    <property type="component" value="Unassembled WGS sequence"/>
</dbReference>
<proteinExistence type="predicted"/>
<organism evidence="1 2">
    <name type="scientific">Dentiscutata heterogama</name>
    <dbReference type="NCBI Taxonomy" id="1316150"/>
    <lineage>
        <taxon>Eukaryota</taxon>
        <taxon>Fungi</taxon>
        <taxon>Fungi incertae sedis</taxon>
        <taxon>Mucoromycota</taxon>
        <taxon>Glomeromycotina</taxon>
        <taxon>Glomeromycetes</taxon>
        <taxon>Diversisporales</taxon>
        <taxon>Gigasporaceae</taxon>
        <taxon>Dentiscutata</taxon>
    </lineage>
</organism>
<sequence>MKYNICSNNNDVNDIILTSLKDLDNIFFVEHSDSENEKDIEKLDNKEL</sequence>